<reference evidence="2 3" key="1">
    <citation type="submission" date="2018-03" db="EMBL/GenBank/DDBJ databases">
        <title>Genomic Encyclopedia of Archaeal and Bacterial Type Strains, Phase II (KMG-II): from individual species to whole genera.</title>
        <authorList>
            <person name="Goeker M."/>
        </authorList>
    </citation>
    <scope>NUCLEOTIDE SEQUENCE [LARGE SCALE GENOMIC DNA]</scope>
    <source>
        <strain evidence="2 3">DSM 25027</strain>
    </source>
</reference>
<gene>
    <name evidence="2" type="ORF">CLV81_3389</name>
</gene>
<accession>A0A2T0MBV8</accession>
<comment type="caution">
    <text evidence="2">The sequence shown here is derived from an EMBL/GenBank/DDBJ whole genome shotgun (WGS) entry which is preliminary data.</text>
</comment>
<dbReference type="InterPro" id="IPR011041">
    <property type="entry name" value="Quinoprot_gluc/sorb_DH_b-prop"/>
</dbReference>
<dbReference type="SUPFAM" id="SSF50952">
    <property type="entry name" value="Soluble quinoprotein glucose dehydrogenase"/>
    <property type="match status" value="1"/>
</dbReference>
<dbReference type="PANTHER" id="PTHR19328:SF40">
    <property type="entry name" value="BLL0591 PROTEIN"/>
    <property type="match status" value="1"/>
</dbReference>
<dbReference type="Gene3D" id="2.120.10.30">
    <property type="entry name" value="TolB, C-terminal domain"/>
    <property type="match status" value="1"/>
</dbReference>
<name>A0A2T0MBV8_9FLAO</name>
<protein>
    <submittedName>
        <fullName evidence="2">Glucose/arabinose dehydrogenase</fullName>
    </submittedName>
</protein>
<dbReference type="EMBL" id="PVYX01000002">
    <property type="protein sequence ID" value="PRX54983.1"/>
    <property type="molecule type" value="Genomic_DNA"/>
</dbReference>
<keyword evidence="3" id="KW-1185">Reference proteome</keyword>
<evidence type="ECO:0000313" key="3">
    <source>
        <dbReference type="Proteomes" id="UP000237640"/>
    </source>
</evidence>
<evidence type="ECO:0000313" key="2">
    <source>
        <dbReference type="EMBL" id="PRX54983.1"/>
    </source>
</evidence>
<feature type="domain" description="Pyrroloquinoline quinone-dependent pyranose dehydrogenase beta-propeller" evidence="1">
    <location>
        <begin position="66"/>
        <end position="403"/>
    </location>
</feature>
<dbReference type="PANTHER" id="PTHR19328">
    <property type="entry name" value="HEDGEHOG-INTERACTING PROTEIN"/>
    <property type="match status" value="1"/>
</dbReference>
<dbReference type="Proteomes" id="UP000237640">
    <property type="component" value="Unassembled WGS sequence"/>
</dbReference>
<proteinExistence type="predicted"/>
<dbReference type="InterPro" id="IPR011042">
    <property type="entry name" value="6-blade_b-propeller_TolB-like"/>
</dbReference>
<dbReference type="InterPro" id="IPR054539">
    <property type="entry name" value="Beta-prop_PDH"/>
</dbReference>
<sequence length="412" mass="46824">MKMSSGCNPFYSLLYKMKNLFSAATVLTCLMVLVIGCKNKLNSEKTTETKQYEEPISELPLNRLKLLNGFKIEVYADKVDGARSMAMGNNGTLFVGTRNDKTVYAIQDRDQDYKADRIIVLDSTLEVPNGIAFRNGSLYVAEVNRLLRYDNIEEELENPSEPTVVYDDYPTEFHHGWKYIAFGPDDKLYVPVGAPCNICDSTVSDQRYASITRMDPDGSNREIYAHGVRNTVGFTWHPETQEMWFTDNGRDMMGDDIPPCELNRITEQGQHFGYPFCHGGTIKDPEFGDQRPCEDFVPPVQAMGAHTAPLGVKFYTGEMFPKKYKNQAFIAEHGSWNRSKKVGYKISLVELEDNKAVSYTTFLEGWLDHESQEQFGRPVDILFLEDGSMLISDDYGDAIYRVTYERTIASNQ</sequence>
<dbReference type="AlphaFoldDB" id="A0A2T0MBV8"/>
<dbReference type="Pfam" id="PF22807">
    <property type="entry name" value="TrAA12"/>
    <property type="match status" value="1"/>
</dbReference>
<evidence type="ECO:0000259" key="1">
    <source>
        <dbReference type="Pfam" id="PF22807"/>
    </source>
</evidence>
<organism evidence="2 3">
    <name type="scientific">Flagellimonas meridianipacifica</name>
    <dbReference type="NCBI Taxonomy" id="1080225"/>
    <lineage>
        <taxon>Bacteria</taxon>
        <taxon>Pseudomonadati</taxon>
        <taxon>Bacteroidota</taxon>
        <taxon>Flavobacteriia</taxon>
        <taxon>Flavobacteriales</taxon>
        <taxon>Flavobacteriaceae</taxon>
        <taxon>Flagellimonas</taxon>
    </lineage>
</organism>